<protein>
    <submittedName>
        <fullName evidence="1">Uncharacterized protein</fullName>
    </submittedName>
</protein>
<organism evidence="1 2">
    <name type="scientific">Brucella intermedia M86</name>
    <dbReference type="NCBI Taxonomy" id="1234597"/>
    <lineage>
        <taxon>Bacteria</taxon>
        <taxon>Pseudomonadati</taxon>
        <taxon>Pseudomonadota</taxon>
        <taxon>Alphaproteobacteria</taxon>
        <taxon>Hyphomicrobiales</taxon>
        <taxon>Brucellaceae</taxon>
        <taxon>Brucella/Ochrobactrum group</taxon>
        <taxon>Brucella</taxon>
    </lineage>
</organism>
<proteinExistence type="predicted"/>
<dbReference type="OrthoDB" id="8163811at2"/>
<dbReference type="AlphaFoldDB" id="M5JSI6"/>
<dbReference type="RefSeq" id="WP_006470411.1">
    <property type="nucleotide sequence ID" value="NZ_AOGE01000005.1"/>
</dbReference>
<name>M5JSI6_9HYPH</name>
<gene>
    <name evidence="1" type="ORF">D584_01448</name>
</gene>
<dbReference type="EMBL" id="AOGE01000005">
    <property type="protein sequence ID" value="ELT51017.1"/>
    <property type="molecule type" value="Genomic_DNA"/>
</dbReference>
<dbReference type="PATRIC" id="fig|1234597.4.peg.297"/>
<reference evidence="1 2" key="1">
    <citation type="journal article" date="2013" name="Gut Pathog.">
        <title>Draft genome of Ochrobactrum intermedium strain M86 isolated from non-ulcer dyspeptic individual from India.</title>
        <authorList>
            <person name="Kulkarni G."/>
            <person name="Dhotre D."/>
            <person name="Dharne M."/>
            <person name="Shetty S."/>
            <person name="Chowdhury S."/>
            <person name="Misra V."/>
            <person name="Misra S."/>
            <person name="Patole M."/>
            <person name="Shouche Y."/>
        </authorList>
    </citation>
    <scope>NUCLEOTIDE SEQUENCE [LARGE SCALE GENOMIC DNA]</scope>
    <source>
        <strain evidence="1 2">M86</strain>
    </source>
</reference>
<evidence type="ECO:0000313" key="1">
    <source>
        <dbReference type="EMBL" id="ELT51017.1"/>
    </source>
</evidence>
<accession>M5JSI6</accession>
<evidence type="ECO:0000313" key="2">
    <source>
        <dbReference type="Proteomes" id="UP000011971"/>
    </source>
</evidence>
<sequence>MSERKKYRVTERAGNWVAGKKVRPGDVLLLTEAQAEYELMRGVLTVVSVDTALDIEAIAPAPRNMAIPVAPNKRRRR</sequence>
<dbReference type="Proteomes" id="UP000011971">
    <property type="component" value="Unassembled WGS sequence"/>
</dbReference>
<comment type="caution">
    <text evidence="1">The sequence shown here is derived from an EMBL/GenBank/DDBJ whole genome shotgun (WGS) entry which is preliminary data.</text>
</comment>